<accession>A0A3S0I3N3</accession>
<feature type="transmembrane region" description="Helical" evidence="1">
    <location>
        <begin position="137"/>
        <end position="158"/>
    </location>
</feature>
<name>A0A3S0I3N3_9PROT</name>
<comment type="caution">
    <text evidence="2">The sequence shown here is derived from an EMBL/GenBank/DDBJ whole genome shotgun (WGS) entry which is preliminary data.</text>
</comment>
<dbReference type="Proteomes" id="UP000277007">
    <property type="component" value="Unassembled WGS sequence"/>
</dbReference>
<organism evidence="2 3">
    <name type="scientific">Azospirillum griseum</name>
    <dbReference type="NCBI Taxonomy" id="2496639"/>
    <lineage>
        <taxon>Bacteria</taxon>
        <taxon>Pseudomonadati</taxon>
        <taxon>Pseudomonadota</taxon>
        <taxon>Alphaproteobacteria</taxon>
        <taxon>Rhodospirillales</taxon>
        <taxon>Azospirillaceae</taxon>
        <taxon>Azospirillum</taxon>
    </lineage>
</organism>
<dbReference type="EMBL" id="RXMA01000002">
    <property type="protein sequence ID" value="RTR23622.1"/>
    <property type="molecule type" value="Genomic_DNA"/>
</dbReference>
<gene>
    <name evidence="2" type="ORF">EJ903_03575</name>
</gene>
<sequence>MGSLLFDKVYGRLFGAFFFFIAAKFILDGVEFSEIWTPKSDKDFRLYHIIYFWAIMIGLSFDPPNGFAAGFGGLMAVLIVMIFTGMIESSLHYYYFGISIPEFRMTRLVCSASVPILIVASAFLFSNSSKNTNYSRIIVAISGFSVALSIAILTVNAIRLYNSMNGDGSFSFSVLITR</sequence>
<feature type="transmembrane region" description="Helical" evidence="1">
    <location>
        <begin position="67"/>
        <end position="87"/>
    </location>
</feature>
<protein>
    <submittedName>
        <fullName evidence="2">Uncharacterized protein</fullName>
    </submittedName>
</protein>
<reference evidence="2 3" key="1">
    <citation type="submission" date="2018-12" db="EMBL/GenBank/DDBJ databases">
        <authorList>
            <person name="Yang Y."/>
        </authorList>
    </citation>
    <scope>NUCLEOTIDE SEQUENCE [LARGE SCALE GENOMIC DNA]</scope>
    <source>
        <strain evidence="2 3">L-25-5w-1</strain>
    </source>
</reference>
<feature type="transmembrane region" description="Helical" evidence="1">
    <location>
        <begin position="108"/>
        <end position="125"/>
    </location>
</feature>
<feature type="transmembrane region" description="Helical" evidence="1">
    <location>
        <begin position="12"/>
        <end position="32"/>
    </location>
</feature>
<dbReference type="RefSeq" id="WP_126612203.1">
    <property type="nucleotide sequence ID" value="NZ_JBHUCY010000010.1"/>
</dbReference>
<evidence type="ECO:0000313" key="2">
    <source>
        <dbReference type="EMBL" id="RTR23622.1"/>
    </source>
</evidence>
<evidence type="ECO:0000256" key="1">
    <source>
        <dbReference type="SAM" id="Phobius"/>
    </source>
</evidence>
<proteinExistence type="predicted"/>
<feature type="transmembrane region" description="Helical" evidence="1">
    <location>
        <begin position="44"/>
        <end position="61"/>
    </location>
</feature>
<keyword evidence="1" id="KW-0472">Membrane</keyword>
<dbReference type="AlphaFoldDB" id="A0A3S0I3N3"/>
<keyword evidence="1" id="KW-0812">Transmembrane</keyword>
<keyword evidence="1" id="KW-1133">Transmembrane helix</keyword>
<evidence type="ECO:0000313" key="3">
    <source>
        <dbReference type="Proteomes" id="UP000277007"/>
    </source>
</evidence>
<keyword evidence="3" id="KW-1185">Reference proteome</keyword>